<dbReference type="AlphaFoldDB" id="A0A562WIR8"/>
<accession>A0A562WIR8</accession>
<dbReference type="RefSeq" id="WP_145818951.1">
    <property type="nucleotide sequence ID" value="NZ_AP023438.1"/>
</dbReference>
<evidence type="ECO:0000313" key="2">
    <source>
        <dbReference type="Proteomes" id="UP000319728"/>
    </source>
</evidence>
<keyword evidence="2" id="KW-1185">Reference proteome</keyword>
<comment type="caution">
    <text evidence="1">The sequence shown here is derived from an EMBL/GenBank/DDBJ whole genome shotgun (WGS) entry which is preliminary data.</text>
</comment>
<proteinExistence type="predicted"/>
<dbReference type="InterPro" id="IPR045637">
    <property type="entry name" value="DUF6410"/>
</dbReference>
<dbReference type="Pfam" id="PF19948">
    <property type="entry name" value="DUF6410"/>
    <property type="match status" value="1"/>
</dbReference>
<reference evidence="1 2" key="1">
    <citation type="submission" date="2019-07" db="EMBL/GenBank/DDBJ databases">
        <title>R&amp;d 2014.</title>
        <authorList>
            <person name="Klenk H.-P."/>
        </authorList>
    </citation>
    <scope>NUCLEOTIDE SEQUENCE [LARGE SCALE GENOMIC DNA]</scope>
    <source>
        <strain evidence="1 2">DSM 43912</strain>
    </source>
</reference>
<dbReference type="OrthoDB" id="3401312at2"/>
<gene>
    <name evidence="1" type="ORF">JD81_03737</name>
</gene>
<name>A0A562WIR8_9ACTN</name>
<evidence type="ECO:0000313" key="1">
    <source>
        <dbReference type="EMBL" id="TWJ30200.1"/>
    </source>
</evidence>
<dbReference type="Proteomes" id="UP000319728">
    <property type="component" value="Unassembled WGS sequence"/>
</dbReference>
<organism evidence="1 2">
    <name type="scientific">Micromonospora sagamiensis</name>
    <dbReference type="NCBI Taxonomy" id="47875"/>
    <lineage>
        <taxon>Bacteria</taxon>
        <taxon>Bacillati</taxon>
        <taxon>Actinomycetota</taxon>
        <taxon>Actinomycetes</taxon>
        <taxon>Micromonosporales</taxon>
        <taxon>Micromonosporaceae</taxon>
        <taxon>Micromonospora</taxon>
    </lineage>
</organism>
<protein>
    <submittedName>
        <fullName evidence="1">Uncharacterized protein</fullName>
    </submittedName>
</protein>
<dbReference type="EMBL" id="VLLP01000001">
    <property type="protein sequence ID" value="TWJ30200.1"/>
    <property type="molecule type" value="Genomic_DNA"/>
</dbReference>
<sequence>MSHDTGTADRAVDHSDTPADRRFVIGRDVGPVAGWFRIIFGLIAVASLWYRVDKALDGGELAMMVVWFAVVAAVYTAVIWFFGRIDRFRGVSPWIPSALLQLPMMLYPMGIGSDPLHQALAVYTTIGVLLCGVARYGGLEVAALPMLLLGRRTVLYSPFNAVDIVEQAFRREQTRGVMWATSLALTVFVLIEYWWVGLLLSVPPAKDLIGESIRLPGYWALLLLVPAGWFAAHAARGRDRYRTVPLGQRWPGLAAVALLLLIPMLGNRQVPDSLWGIIMFVGLIVGLVTLVRLPFRKASGAGRREVVAPSH</sequence>